<organism evidence="1 2">
    <name type="scientific">candidate division WS6 bacterium OLB20</name>
    <dbReference type="NCBI Taxonomy" id="1617426"/>
    <lineage>
        <taxon>Bacteria</taxon>
        <taxon>Candidatus Dojkabacteria</taxon>
    </lineage>
</organism>
<comment type="caution">
    <text evidence="1">The sequence shown here is derived from an EMBL/GenBank/DDBJ whole genome shotgun (WGS) entry which is preliminary data.</text>
</comment>
<name>A0A136LYK4_9BACT</name>
<sequence>MNETGPLTTTPEVPDYAVASFIAGLKCRETLLGKHFGDRDYVVQAPE</sequence>
<gene>
    <name evidence="1" type="ORF">TR69_WS6001000739</name>
</gene>
<evidence type="ECO:0000313" key="2">
    <source>
        <dbReference type="Proteomes" id="UP000070457"/>
    </source>
</evidence>
<dbReference type="STRING" id="1617426.TR69_WS6001000739"/>
<protein>
    <submittedName>
        <fullName evidence="1">Uncharacterized protein</fullName>
    </submittedName>
</protein>
<dbReference type="Proteomes" id="UP000070457">
    <property type="component" value="Unassembled WGS sequence"/>
</dbReference>
<proteinExistence type="predicted"/>
<reference evidence="1 2" key="1">
    <citation type="submission" date="2015-02" db="EMBL/GenBank/DDBJ databases">
        <title>Improved understanding of the partial-nitritation anammox process through 23 genomes representing the majority of the microbial community.</title>
        <authorList>
            <person name="Speth D.R."/>
            <person name="In T Zandt M."/>
            <person name="Guerrero Cruz S."/>
            <person name="Jetten M.S."/>
            <person name="Dutilh B.E."/>
        </authorList>
    </citation>
    <scope>NUCLEOTIDE SEQUENCE [LARGE SCALE GENOMIC DNA]</scope>
    <source>
        <strain evidence="1">OLB20</strain>
    </source>
</reference>
<evidence type="ECO:0000313" key="1">
    <source>
        <dbReference type="EMBL" id="KXK26725.1"/>
    </source>
</evidence>
<dbReference type="EMBL" id="JYNZ01000003">
    <property type="protein sequence ID" value="KXK26725.1"/>
    <property type="molecule type" value="Genomic_DNA"/>
</dbReference>
<accession>A0A136LYK4</accession>
<dbReference type="AlphaFoldDB" id="A0A136LYK4"/>